<dbReference type="InterPro" id="IPR011992">
    <property type="entry name" value="EF-hand-dom_pair"/>
</dbReference>
<feature type="domain" description="EF-hand" evidence="3">
    <location>
        <begin position="42"/>
        <end position="67"/>
    </location>
</feature>
<organism evidence="4 5">
    <name type="scientific">Prorocentrum cordatum</name>
    <dbReference type="NCBI Taxonomy" id="2364126"/>
    <lineage>
        <taxon>Eukaryota</taxon>
        <taxon>Sar</taxon>
        <taxon>Alveolata</taxon>
        <taxon>Dinophyceae</taxon>
        <taxon>Prorocentrales</taxon>
        <taxon>Prorocentraceae</taxon>
        <taxon>Prorocentrum</taxon>
    </lineage>
</organism>
<evidence type="ECO:0000259" key="3">
    <source>
        <dbReference type="PROSITE" id="PS50222"/>
    </source>
</evidence>
<dbReference type="SUPFAM" id="SSF47473">
    <property type="entry name" value="EF-hand"/>
    <property type="match status" value="1"/>
</dbReference>
<accession>A0ABN9QJ76</accession>
<comment type="caution">
    <text evidence="4">The sequence shown here is derived from an EMBL/GenBank/DDBJ whole genome shotgun (WGS) entry which is preliminary data.</text>
</comment>
<reference evidence="4" key="1">
    <citation type="submission" date="2023-10" db="EMBL/GenBank/DDBJ databases">
        <authorList>
            <person name="Chen Y."/>
            <person name="Shah S."/>
            <person name="Dougan E. K."/>
            <person name="Thang M."/>
            <person name="Chan C."/>
        </authorList>
    </citation>
    <scope>NUCLEOTIDE SEQUENCE [LARGE SCALE GENOMIC DNA]</scope>
</reference>
<keyword evidence="1" id="KW-0106">Calcium</keyword>
<dbReference type="Proteomes" id="UP001189429">
    <property type="component" value="Unassembled WGS sequence"/>
</dbReference>
<dbReference type="Gene3D" id="1.10.238.10">
    <property type="entry name" value="EF-hand"/>
    <property type="match status" value="1"/>
</dbReference>
<proteinExistence type="predicted"/>
<evidence type="ECO:0000256" key="1">
    <source>
        <dbReference type="ARBA" id="ARBA00022837"/>
    </source>
</evidence>
<feature type="compositionally biased region" description="Low complexity" evidence="2">
    <location>
        <begin position="268"/>
        <end position="288"/>
    </location>
</feature>
<evidence type="ECO:0000313" key="4">
    <source>
        <dbReference type="EMBL" id="CAK0806101.1"/>
    </source>
</evidence>
<feature type="region of interest" description="Disordered" evidence="2">
    <location>
        <begin position="240"/>
        <end position="378"/>
    </location>
</feature>
<name>A0ABN9QJ76_9DINO</name>
<feature type="compositionally biased region" description="Basic and acidic residues" evidence="2">
    <location>
        <begin position="369"/>
        <end position="378"/>
    </location>
</feature>
<dbReference type="InterPro" id="IPR018247">
    <property type="entry name" value="EF_Hand_1_Ca_BS"/>
</dbReference>
<dbReference type="PROSITE" id="PS00018">
    <property type="entry name" value="EF_HAND_1"/>
    <property type="match status" value="1"/>
</dbReference>
<dbReference type="InterPro" id="IPR002048">
    <property type="entry name" value="EF_hand_dom"/>
</dbReference>
<dbReference type="PROSITE" id="PS50222">
    <property type="entry name" value="EF_HAND_2"/>
    <property type="match status" value="2"/>
</dbReference>
<protein>
    <recommendedName>
        <fullName evidence="3">EF-hand domain-containing protein</fullName>
    </recommendedName>
</protein>
<evidence type="ECO:0000313" key="5">
    <source>
        <dbReference type="Proteomes" id="UP001189429"/>
    </source>
</evidence>
<keyword evidence="5" id="KW-1185">Reference proteome</keyword>
<sequence length="393" mass="42823">MLDTILCFMNHAMNMPHQADLLRDWGALQNLRDGNTTLAWRRYFDSDGDGNLSFSEFCGALAMFGYKRDALDLWRGLAGDESLVSLEVVDRDGAAICDYFADWCLKVKGGPLEVFRAMDSDESLSLTPQEFLQGLEDLGFFSEEGIIPQLDTEEKVMTCLYPLIDVHAGGLVMCEHMLFLERDRKKSAQIRKEIQRIRELGIEGAPEPLASQANELLSQLSKGKGVHEYEPSAMLKMGSVSEGSLSAVSRSRPPPRRAADGDGGPGHPGARAGPAASTAGGASRSLSLPRLGEARAERAAASMGAPKAFPSVPDTPMVPATTGRVKEKRRKKAYGTSLLPALMPAAHPPSLRPRRAGPQDKPAANFRPTRAEDFLDPTKQRSLLEHYMLKGMA</sequence>
<evidence type="ECO:0000256" key="2">
    <source>
        <dbReference type="SAM" id="MobiDB-lite"/>
    </source>
</evidence>
<feature type="domain" description="EF-hand" evidence="3">
    <location>
        <begin position="113"/>
        <end position="141"/>
    </location>
</feature>
<dbReference type="EMBL" id="CAUYUJ010003636">
    <property type="protein sequence ID" value="CAK0806101.1"/>
    <property type="molecule type" value="Genomic_DNA"/>
</dbReference>
<gene>
    <name evidence="4" type="ORF">PCOR1329_LOCUS12452</name>
</gene>